<gene>
    <name evidence="1" type="ORF">J8F10_13040</name>
</gene>
<protein>
    <recommendedName>
        <fullName evidence="3">DNA-binding protein</fullName>
    </recommendedName>
</protein>
<proteinExistence type="predicted"/>
<evidence type="ECO:0000313" key="2">
    <source>
        <dbReference type="Proteomes" id="UP000676565"/>
    </source>
</evidence>
<dbReference type="RefSeq" id="WP_210654234.1">
    <property type="nucleotide sequence ID" value="NZ_JAGKQQ010000001.1"/>
</dbReference>
<reference evidence="1 2" key="1">
    <citation type="submission" date="2021-04" db="EMBL/GenBank/DDBJ databases">
        <authorList>
            <person name="Ivanova A."/>
        </authorList>
    </citation>
    <scope>NUCLEOTIDE SEQUENCE [LARGE SCALE GENOMIC DNA]</scope>
    <source>
        <strain evidence="1 2">G18</strain>
    </source>
</reference>
<keyword evidence="2" id="KW-1185">Reference proteome</keyword>
<dbReference type="Pfam" id="PF12869">
    <property type="entry name" value="tRNA_anti-like"/>
    <property type="match status" value="2"/>
</dbReference>
<dbReference type="EMBL" id="JAGKQQ010000001">
    <property type="protein sequence ID" value="MBP3956209.1"/>
    <property type="molecule type" value="Genomic_DNA"/>
</dbReference>
<comment type="caution">
    <text evidence="1">The sequence shown here is derived from an EMBL/GenBank/DDBJ whole genome shotgun (WGS) entry which is preliminary data.</text>
</comment>
<dbReference type="Proteomes" id="UP000676565">
    <property type="component" value="Unassembled WGS sequence"/>
</dbReference>
<evidence type="ECO:0000313" key="1">
    <source>
        <dbReference type="EMBL" id="MBP3956209.1"/>
    </source>
</evidence>
<dbReference type="InterPro" id="IPR024422">
    <property type="entry name" value="Protein_unknown_function_OB"/>
</dbReference>
<name>A0ABS5BR98_9BACT</name>
<accession>A0ABS5BR98</accession>
<evidence type="ECO:0008006" key="3">
    <source>
        <dbReference type="Google" id="ProtNLM"/>
    </source>
</evidence>
<organism evidence="1 2">
    <name type="scientific">Gemmata palustris</name>
    <dbReference type="NCBI Taxonomy" id="2822762"/>
    <lineage>
        <taxon>Bacteria</taxon>
        <taxon>Pseudomonadati</taxon>
        <taxon>Planctomycetota</taxon>
        <taxon>Planctomycetia</taxon>
        <taxon>Gemmatales</taxon>
        <taxon>Gemmataceae</taxon>
        <taxon>Gemmata</taxon>
    </lineage>
</organism>
<sequence length="218" mass="23526">MTAPSSAADFKLPAGEFAKELRKDAKAAREKYQGKTVELTGVVASAAQGFEGKNSYVSVETPDPAVKFGSPDVMCLSSDPEFFAQFGRGQTVRIKGKIGKFGEFLSEEVLEKGPETLIRVSSEALTKEFTADREKAVAKYDRKTLVVSGKISAIKPYPGLKVKYIELTGDSKTVIECRYSDTNVVEKYQVGQTVKVYGAIATSGEGAVNIAPCYPVTK</sequence>